<dbReference type="InParanoid" id="A0A0C2X3E4"/>
<keyword evidence="3" id="KW-1185">Reference proteome</keyword>
<dbReference type="AlphaFoldDB" id="A0A0C2X3E4"/>
<organism evidence="2 3">
    <name type="scientific">Amanita muscaria (strain Koide BX008)</name>
    <dbReference type="NCBI Taxonomy" id="946122"/>
    <lineage>
        <taxon>Eukaryota</taxon>
        <taxon>Fungi</taxon>
        <taxon>Dikarya</taxon>
        <taxon>Basidiomycota</taxon>
        <taxon>Agaricomycotina</taxon>
        <taxon>Agaricomycetes</taxon>
        <taxon>Agaricomycetidae</taxon>
        <taxon>Agaricales</taxon>
        <taxon>Pluteineae</taxon>
        <taxon>Amanitaceae</taxon>
        <taxon>Amanita</taxon>
    </lineage>
</organism>
<reference evidence="2 3" key="1">
    <citation type="submission" date="2014-04" db="EMBL/GenBank/DDBJ databases">
        <title>Evolutionary Origins and Diversification of the Mycorrhizal Mutualists.</title>
        <authorList>
            <consortium name="DOE Joint Genome Institute"/>
            <consortium name="Mycorrhizal Genomics Consortium"/>
            <person name="Kohler A."/>
            <person name="Kuo A."/>
            <person name="Nagy L.G."/>
            <person name="Floudas D."/>
            <person name="Copeland A."/>
            <person name="Barry K.W."/>
            <person name="Cichocki N."/>
            <person name="Veneault-Fourrey C."/>
            <person name="LaButti K."/>
            <person name="Lindquist E.A."/>
            <person name="Lipzen A."/>
            <person name="Lundell T."/>
            <person name="Morin E."/>
            <person name="Murat C."/>
            <person name="Riley R."/>
            <person name="Ohm R."/>
            <person name="Sun H."/>
            <person name="Tunlid A."/>
            <person name="Henrissat B."/>
            <person name="Grigoriev I.V."/>
            <person name="Hibbett D.S."/>
            <person name="Martin F."/>
        </authorList>
    </citation>
    <scope>NUCLEOTIDE SEQUENCE [LARGE SCALE GENOMIC DNA]</scope>
    <source>
        <strain evidence="2 3">Koide BX008</strain>
    </source>
</reference>
<evidence type="ECO:0000256" key="1">
    <source>
        <dbReference type="SAM" id="MobiDB-lite"/>
    </source>
</evidence>
<accession>A0A0C2X3E4</accession>
<dbReference type="EMBL" id="KN818227">
    <property type="protein sequence ID" value="KIL68687.1"/>
    <property type="molecule type" value="Genomic_DNA"/>
</dbReference>
<sequence length="84" mass="9085">MLFASLTEFGKSGILNVLPRPGKSQHPNSTPQSLSSSSGINLCCNSWIPFIPLGKFSTSDAGVDVYGRWEGELDDKPATTRSRK</sequence>
<name>A0A0C2X3E4_AMAMK</name>
<dbReference type="Proteomes" id="UP000054549">
    <property type="component" value="Unassembled WGS sequence"/>
</dbReference>
<dbReference type="HOGENOM" id="CLU_2526986_0_0_1"/>
<feature type="region of interest" description="Disordered" evidence="1">
    <location>
        <begin position="18"/>
        <end position="38"/>
    </location>
</feature>
<protein>
    <submittedName>
        <fullName evidence="2">Uncharacterized protein</fullName>
    </submittedName>
</protein>
<proteinExistence type="predicted"/>
<evidence type="ECO:0000313" key="2">
    <source>
        <dbReference type="EMBL" id="KIL68687.1"/>
    </source>
</evidence>
<gene>
    <name evidence="2" type="ORF">M378DRAFT_821860</name>
</gene>
<evidence type="ECO:0000313" key="3">
    <source>
        <dbReference type="Proteomes" id="UP000054549"/>
    </source>
</evidence>